<organism evidence="3 4">
    <name type="scientific">Rhizobium aquaticum</name>
    <dbReference type="NCBI Taxonomy" id="1549636"/>
    <lineage>
        <taxon>Bacteria</taxon>
        <taxon>Pseudomonadati</taxon>
        <taxon>Pseudomonadota</taxon>
        <taxon>Alphaproteobacteria</taxon>
        <taxon>Hyphomicrobiales</taxon>
        <taxon>Rhizobiaceae</taxon>
        <taxon>Rhizobium/Agrobacterium group</taxon>
        <taxon>Rhizobium</taxon>
    </lineage>
</organism>
<evidence type="ECO:0000256" key="1">
    <source>
        <dbReference type="SAM" id="Phobius"/>
    </source>
</evidence>
<feature type="domain" description="Acyltransferase 3" evidence="2">
    <location>
        <begin position="5"/>
        <end position="352"/>
    </location>
</feature>
<dbReference type="InterPro" id="IPR050879">
    <property type="entry name" value="Acyltransferase_3"/>
</dbReference>
<gene>
    <name evidence="3" type="ORF">ABID16_000537</name>
</gene>
<proteinExistence type="predicted"/>
<dbReference type="InterPro" id="IPR002656">
    <property type="entry name" value="Acyl_transf_3_dom"/>
</dbReference>
<dbReference type="Pfam" id="PF01757">
    <property type="entry name" value="Acyl_transf_3"/>
    <property type="match status" value="1"/>
</dbReference>
<feature type="transmembrane region" description="Helical" evidence="1">
    <location>
        <begin position="253"/>
        <end position="271"/>
    </location>
</feature>
<reference evidence="3 4" key="1">
    <citation type="submission" date="2024-06" db="EMBL/GenBank/DDBJ databases">
        <title>Genomic Encyclopedia of Type Strains, Phase IV (KMG-IV): sequencing the most valuable type-strain genomes for metagenomic binning, comparative biology and taxonomic classification.</title>
        <authorList>
            <person name="Goeker M."/>
        </authorList>
    </citation>
    <scope>NUCLEOTIDE SEQUENCE [LARGE SCALE GENOMIC DNA]</scope>
    <source>
        <strain evidence="3 4">DSM 29780</strain>
    </source>
</reference>
<protein>
    <submittedName>
        <fullName evidence="3">Peptidoglycan/LPS O-acetylase OafA/YrhL</fullName>
    </submittedName>
</protein>
<dbReference type="PANTHER" id="PTHR23028">
    <property type="entry name" value="ACETYLTRANSFERASE"/>
    <property type="match status" value="1"/>
</dbReference>
<feature type="transmembrane region" description="Helical" evidence="1">
    <location>
        <begin position="165"/>
        <end position="186"/>
    </location>
</feature>
<feature type="transmembrane region" description="Helical" evidence="1">
    <location>
        <begin position="139"/>
        <end position="160"/>
    </location>
</feature>
<keyword evidence="1" id="KW-1133">Transmembrane helix</keyword>
<sequence length="394" mass="43988">MRLTALDGWRGVLALFVVLAHFPGHVILMDTSFYEGGSAIVDVFFLFSGFVIVSNYETKLANGYGAGRFLLERLGRIYPIHFVMLMMFLLFELLLVYAGHKSGYVDRPPFSGGNTVPSFWSNLFLVHSLGLHDVAGWNYPSWSLSTEWATYILFALSLLLPGKRFLPFAVIGFMVAPVLLASLSPYPMHETYHYGILRSIYGFCGGALTYYVYARIKSAQLEDKLSVPVWTVLEIAAASLIFVLPFTVGTTPYAVVMTLAFTPFILIFALQKGGLSRLLSHKAIVYLGTISLSIYMIHAFILLRVVNVAELIQKLTGMPLVETQIFRGLPTKLVVMDPLYMNILAFAVMGFVVLVSHFTYRYIEVPAEKKVRQWTKARAQARAEQKPVPAPAAL</sequence>
<name>A0ABV2IUR7_9HYPH</name>
<keyword evidence="4" id="KW-1185">Reference proteome</keyword>
<feature type="transmembrane region" description="Helical" evidence="1">
    <location>
        <begin position="339"/>
        <end position="360"/>
    </location>
</feature>
<keyword evidence="1" id="KW-0472">Membrane</keyword>
<comment type="caution">
    <text evidence="3">The sequence shown here is derived from an EMBL/GenBank/DDBJ whole genome shotgun (WGS) entry which is preliminary data.</text>
</comment>
<keyword evidence="1" id="KW-0812">Transmembrane</keyword>
<accession>A0ABV2IUR7</accession>
<feature type="transmembrane region" description="Helical" evidence="1">
    <location>
        <begin position="192"/>
        <end position="213"/>
    </location>
</feature>
<feature type="transmembrane region" description="Helical" evidence="1">
    <location>
        <begin position="283"/>
        <end position="306"/>
    </location>
</feature>
<evidence type="ECO:0000313" key="3">
    <source>
        <dbReference type="EMBL" id="MET3612232.1"/>
    </source>
</evidence>
<dbReference type="PANTHER" id="PTHR23028:SF53">
    <property type="entry name" value="ACYL_TRANSF_3 DOMAIN-CONTAINING PROTEIN"/>
    <property type="match status" value="1"/>
</dbReference>
<dbReference type="EMBL" id="JBEPMB010000001">
    <property type="protein sequence ID" value="MET3612232.1"/>
    <property type="molecule type" value="Genomic_DNA"/>
</dbReference>
<feature type="transmembrane region" description="Helical" evidence="1">
    <location>
        <begin position="225"/>
        <end position="247"/>
    </location>
</feature>
<dbReference type="Proteomes" id="UP001549047">
    <property type="component" value="Unassembled WGS sequence"/>
</dbReference>
<feature type="transmembrane region" description="Helical" evidence="1">
    <location>
        <begin position="12"/>
        <end position="33"/>
    </location>
</feature>
<evidence type="ECO:0000259" key="2">
    <source>
        <dbReference type="Pfam" id="PF01757"/>
    </source>
</evidence>
<feature type="transmembrane region" description="Helical" evidence="1">
    <location>
        <begin position="77"/>
        <end position="98"/>
    </location>
</feature>
<dbReference type="RefSeq" id="WP_354554808.1">
    <property type="nucleotide sequence ID" value="NZ_JBEPMB010000001.1"/>
</dbReference>
<evidence type="ECO:0000313" key="4">
    <source>
        <dbReference type="Proteomes" id="UP001549047"/>
    </source>
</evidence>
<feature type="transmembrane region" description="Helical" evidence="1">
    <location>
        <begin position="39"/>
        <end position="56"/>
    </location>
</feature>